<proteinExistence type="predicted"/>
<reference evidence="3 4" key="1">
    <citation type="journal article" date="2019" name="Int. J. Syst. Evol. Microbiol.">
        <title>The Global Catalogue of Microorganisms (GCM) 10K type strain sequencing project: providing services to taxonomists for standard genome sequencing and annotation.</title>
        <authorList>
            <consortium name="The Broad Institute Genomics Platform"/>
            <consortium name="The Broad Institute Genome Sequencing Center for Infectious Disease"/>
            <person name="Wu L."/>
            <person name="Ma J."/>
        </authorList>
    </citation>
    <scope>NUCLEOTIDE SEQUENCE [LARGE SCALE GENOMIC DNA]</scope>
    <source>
        <strain evidence="3 4">JCM 14942</strain>
    </source>
</reference>
<dbReference type="Proteomes" id="UP001500842">
    <property type="component" value="Unassembled WGS sequence"/>
</dbReference>
<dbReference type="RefSeq" id="WP_141004741.1">
    <property type="nucleotide sequence ID" value="NZ_BAAAOR010000015.1"/>
</dbReference>
<comment type="caution">
    <text evidence="3">The sequence shown here is derived from an EMBL/GenBank/DDBJ whole genome shotgun (WGS) entry which is preliminary data.</text>
</comment>
<dbReference type="PROSITE" id="PS51257">
    <property type="entry name" value="PROKAR_LIPOPROTEIN"/>
    <property type="match status" value="1"/>
</dbReference>
<sequence length="173" mass="17438">MLTTIARPAATITAVLGMLALSACGDDDGPEARPTASDELGDVDDAREDLADAQEDSGVPEECAGAFPLAWGEPDLADAALPAGWPDPPAGAVLCAVSDDTGSVQTVDYATDQDAVAVLDHYASALAGVEGYDVAREEPPGLGHEVVSGTAGDDGGFQVDPRDGGFRIAVDIG</sequence>
<organism evidence="3 4">
    <name type="scientific">Nocardioides humi</name>
    <dbReference type="NCBI Taxonomy" id="449461"/>
    <lineage>
        <taxon>Bacteria</taxon>
        <taxon>Bacillati</taxon>
        <taxon>Actinomycetota</taxon>
        <taxon>Actinomycetes</taxon>
        <taxon>Propionibacteriales</taxon>
        <taxon>Nocardioidaceae</taxon>
        <taxon>Nocardioides</taxon>
    </lineage>
</organism>
<evidence type="ECO:0000313" key="3">
    <source>
        <dbReference type="EMBL" id="GAA1517974.1"/>
    </source>
</evidence>
<keyword evidence="4" id="KW-1185">Reference proteome</keyword>
<evidence type="ECO:0000313" key="4">
    <source>
        <dbReference type="Proteomes" id="UP001500842"/>
    </source>
</evidence>
<evidence type="ECO:0000256" key="2">
    <source>
        <dbReference type="SAM" id="SignalP"/>
    </source>
</evidence>
<accession>A0ABN2AF23</accession>
<feature type="signal peptide" evidence="2">
    <location>
        <begin position="1"/>
        <end position="25"/>
    </location>
</feature>
<feature type="region of interest" description="Disordered" evidence="1">
    <location>
        <begin position="138"/>
        <end position="160"/>
    </location>
</feature>
<name>A0ABN2AF23_9ACTN</name>
<dbReference type="EMBL" id="BAAAOR010000015">
    <property type="protein sequence ID" value="GAA1517974.1"/>
    <property type="molecule type" value="Genomic_DNA"/>
</dbReference>
<gene>
    <name evidence="3" type="ORF">GCM10009788_22610</name>
</gene>
<protein>
    <submittedName>
        <fullName evidence="3">Uncharacterized protein</fullName>
    </submittedName>
</protein>
<feature type="chain" id="PRO_5047276990" evidence="2">
    <location>
        <begin position="26"/>
        <end position="173"/>
    </location>
</feature>
<keyword evidence="2" id="KW-0732">Signal</keyword>
<evidence type="ECO:0000256" key="1">
    <source>
        <dbReference type="SAM" id="MobiDB-lite"/>
    </source>
</evidence>